<feature type="domain" description="Rhodanese" evidence="1">
    <location>
        <begin position="15"/>
        <end position="102"/>
    </location>
</feature>
<gene>
    <name evidence="2" type="ORF">NXS11_00195</name>
</gene>
<dbReference type="PROSITE" id="PS50206">
    <property type="entry name" value="RHODANESE_3"/>
    <property type="match status" value="1"/>
</dbReference>
<evidence type="ECO:0000313" key="2">
    <source>
        <dbReference type="EMBL" id="MCS4485306.1"/>
    </source>
</evidence>
<dbReference type="PANTHER" id="PTHR43031:SF17">
    <property type="entry name" value="SULFURTRANSFERASE YTWF-RELATED"/>
    <property type="match status" value="1"/>
</dbReference>
<accession>A0ABT2EZ16</accession>
<evidence type="ECO:0000313" key="3">
    <source>
        <dbReference type="Proteomes" id="UP001205609"/>
    </source>
</evidence>
<keyword evidence="3" id="KW-1185">Reference proteome</keyword>
<comment type="caution">
    <text evidence="2">The sequence shown here is derived from an EMBL/GenBank/DDBJ whole genome shotgun (WGS) entry which is preliminary data.</text>
</comment>
<dbReference type="Gene3D" id="3.40.250.10">
    <property type="entry name" value="Rhodanese-like domain"/>
    <property type="match status" value="1"/>
</dbReference>
<organism evidence="2 3">
    <name type="scientific">Staphylococcus americanisciuri</name>
    <dbReference type="NCBI Taxonomy" id="2973940"/>
    <lineage>
        <taxon>Bacteria</taxon>
        <taxon>Bacillati</taxon>
        <taxon>Bacillota</taxon>
        <taxon>Bacilli</taxon>
        <taxon>Bacillales</taxon>
        <taxon>Staphylococcaceae</taxon>
        <taxon>Staphylococcus</taxon>
    </lineage>
</organism>
<dbReference type="SUPFAM" id="SSF52821">
    <property type="entry name" value="Rhodanese/Cell cycle control phosphatase"/>
    <property type="match status" value="1"/>
</dbReference>
<reference evidence="2 3" key="1">
    <citation type="journal article" date="2023" name="Int. J. Syst. Evol. Microbiol.">
        <title>Streptococcus sciuri sp. nov., Staphylococcus marylandisciuri sp. nov. and Staphylococcus americanisciuri sp. nov., isolated from faeces of eastern grey squirrel (Sciurus carolinensis).</title>
        <authorList>
            <person name="Volokhov D.V."/>
            <person name="Zagorodnyaya T.A."/>
            <person name="Furtak V.A."/>
            <person name="Nattanmai G."/>
            <person name="Randall L."/>
            <person name="Jose S."/>
            <person name="Gao Y."/>
            <person name="Eisenberg T."/>
            <person name="Delmonte P."/>
            <person name="Blom J."/>
            <person name="Mitchell K.K."/>
        </authorList>
    </citation>
    <scope>NUCLEOTIDE SEQUENCE [LARGE SCALE GENOMIC DNA]</scope>
    <source>
        <strain evidence="2 3">GRT3</strain>
    </source>
</reference>
<dbReference type="Proteomes" id="UP001205609">
    <property type="component" value="Unassembled WGS sequence"/>
</dbReference>
<dbReference type="InterPro" id="IPR050229">
    <property type="entry name" value="GlpE_sulfurtransferase"/>
</dbReference>
<sequence length="103" mass="11402">MKEITMDQLKEKILGNEPLYIIDVREDDEVALGMIPGAKHIPMQEIPEQLDAFEQDKTYYIVCAAGVRSARVVAYLNDQNIDAVNVDGGMKAWGDGGLTYNGI</sequence>
<dbReference type="Pfam" id="PF00581">
    <property type="entry name" value="Rhodanese"/>
    <property type="match status" value="1"/>
</dbReference>
<proteinExistence type="predicted"/>
<dbReference type="SMART" id="SM00450">
    <property type="entry name" value="RHOD"/>
    <property type="match status" value="1"/>
</dbReference>
<dbReference type="PANTHER" id="PTHR43031">
    <property type="entry name" value="FAD-DEPENDENT OXIDOREDUCTASE"/>
    <property type="match status" value="1"/>
</dbReference>
<dbReference type="RefSeq" id="WP_259197663.1">
    <property type="nucleotide sequence ID" value="NZ_JANUXY010000001.1"/>
</dbReference>
<dbReference type="CDD" id="cd00158">
    <property type="entry name" value="RHOD"/>
    <property type="match status" value="1"/>
</dbReference>
<name>A0ABT2EZ16_9STAP</name>
<protein>
    <submittedName>
        <fullName evidence="2">Rhodanese-like domain-containing protein</fullName>
    </submittedName>
</protein>
<dbReference type="EMBL" id="JANUXY010000001">
    <property type="protein sequence ID" value="MCS4485306.1"/>
    <property type="molecule type" value="Genomic_DNA"/>
</dbReference>
<evidence type="ECO:0000259" key="1">
    <source>
        <dbReference type="PROSITE" id="PS50206"/>
    </source>
</evidence>
<dbReference type="InterPro" id="IPR001763">
    <property type="entry name" value="Rhodanese-like_dom"/>
</dbReference>
<dbReference type="InterPro" id="IPR036873">
    <property type="entry name" value="Rhodanese-like_dom_sf"/>
</dbReference>